<evidence type="ECO:0000313" key="3">
    <source>
        <dbReference type="EMBL" id="MBP2351114.1"/>
    </source>
</evidence>
<organism evidence="3 4">
    <name type="scientific">Kribbella aluminosa</name>
    <dbReference type="NCBI Taxonomy" id="416017"/>
    <lineage>
        <taxon>Bacteria</taxon>
        <taxon>Bacillati</taxon>
        <taxon>Actinomycetota</taxon>
        <taxon>Actinomycetes</taxon>
        <taxon>Propionibacteriales</taxon>
        <taxon>Kribbellaceae</taxon>
        <taxon>Kribbella</taxon>
    </lineage>
</organism>
<comment type="caution">
    <text evidence="3">The sequence shown here is derived from an EMBL/GenBank/DDBJ whole genome shotgun (WGS) entry which is preliminary data.</text>
</comment>
<dbReference type="InterPro" id="IPR045865">
    <property type="entry name" value="ACT-like_dom_sf"/>
</dbReference>
<feature type="domain" description="ACT" evidence="2">
    <location>
        <begin position="3"/>
        <end position="76"/>
    </location>
</feature>
<dbReference type="SUPFAM" id="SSF55021">
    <property type="entry name" value="ACT-like"/>
    <property type="match status" value="1"/>
</dbReference>
<feature type="compositionally biased region" description="Basic residues" evidence="1">
    <location>
        <begin position="211"/>
        <end position="223"/>
    </location>
</feature>
<keyword evidence="4" id="KW-1185">Reference proteome</keyword>
<reference evidence="3 4" key="1">
    <citation type="submission" date="2021-03" db="EMBL/GenBank/DDBJ databases">
        <title>Sequencing the genomes of 1000 actinobacteria strains.</title>
        <authorList>
            <person name="Klenk H.-P."/>
        </authorList>
    </citation>
    <scope>NUCLEOTIDE SEQUENCE [LARGE SCALE GENOMIC DNA]</scope>
    <source>
        <strain evidence="3 4">DSM 18824</strain>
    </source>
</reference>
<protein>
    <recommendedName>
        <fullName evidence="2">ACT domain-containing protein</fullName>
    </recommendedName>
</protein>
<name>A0ABS4UHS2_9ACTN</name>
<evidence type="ECO:0000259" key="2">
    <source>
        <dbReference type="PROSITE" id="PS51671"/>
    </source>
</evidence>
<feature type="region of interest" description="Disordered" evidence="1">
    <location>
        <begin position="174"/>
        <end position="236"/>
    </location>
</feature>
<evidence type="ECO:0000313" key="4">
    <source>
        <dbReference type="Proteomes" id="UP000755585"/>
    </source>
</evidence>
<feature type="compositionally biased region" description="Basic residues" evidence="1">
    <location>
        <begin position="188"/>
        <end position="197"/>
    </location>
</feature>
<gene>
    <name evidence="3" type="ORF">JOF29_002197</name>
</gene>
<dbReference type="Proteomes" id="UP000755585">
    <property type="component" value="Unassembled WGS sequence"/>
</dbReference>
<sequence>MFLLRLIIPDRPGSLGVVATALGEVNADIHAIEIVEHRRENGTAVDDIVVDLPPGVLPDRLVSACNSVADVEVIWFSRYGAGGGVHMDLEAVEQMTSAPADAIDILVEQSPAVLHADWAALLDGTGSEVKVALETSATPEFGDVAGRWLPLAKATTLEAPDHKGLSESVLVAAPAGLRPPRAGDRPPRRPRVPRLRGRASVLPGLAGSHDPRHRLTPRTRNPARRSERGLWRSGLR</sequence>
<evidence type="ECO:0000256" key="1">
    <source>
        <dbReference type="SAM" id="MobiDB-lite"/>
    </source>
</evidence>
<dbReference type="Gene3D" id="3.30.70.260">
    <property type="match status" value="1"/>
</dbReference>
<dbReference type="RefSeq" id="WP_245357538.1">
    <property type="nucleotide sequence ID" value="NZ_JAGINT010000001.1"/>
</dbReference>
<accession>A0ABS4UHS2</accession>
<dbReference type="PROSITE" id="PS51671">
    <property type="entry name" value="ACT"/>
    <property type="match status" value="1"/>
</dbReference>
<proteinExistence type="predicted"/>
<dbReference type="EMBL" id="JAGINT010000001">
    <property type="protein sequence ID" value="MBP2351114.1"/>
    <property type="molecule type" value="Genomic_DNA"/>
</dbReference>
<dbReference type="InterPro" id="IPR002912">
    <property type="entry name" value="ACT_dom"/>
</dbReference>